<dbReference type="InterPro" id="IPR039426">
    <property type="entry name" value="TonB-dep_rcpt-like"/>
</dbReference>
<keyword evidence="2" id="KW-0998">Cell outer membrane</keyword>
<dbReference type="GO" id="GO:0015344">
    <property type="term" value="F:siderophore uptake transmembrane transporter activity"/>
    <property type="evidence" value="ECO:0007669"/>
    <property type="project" value="TreeGrafter"/>
</dbReference>
<proteinExistence type="inferred from homology"/>
<dbReference type="GO" id="GO:0009279">
    <property type="term" value="C:cell outer membrane"/>
    <property type="evidence" value="ECO:0007669"/>
    <property type="project" value="UniProtKB-SubCell"/>
</dbReference>
<comment type="subcellular location">
    <subcellularLocation>
        <location evidence="2">Cell outer membrane</location>
        <topology evidence="2">Multi-pass membrane protein</topology>
    </subcellularLocation>
</comment>
<dbReference type="Gene3D" id="2.170.130.10">
    <property type="entry name" value="TonB-dependent receptor, plug domain"/>
    <property type="match status" value="1"/>
</dbReference>
<keyword evidence="2" id="KW-1134">Transmembrane beta strand</keyword>
<dbReference type="InterPro" id="IPR023997">
    <property type="entry name" value="TonB-dep_OMP_SusC/RagA_CS"/>
</dbReference>
<evidence type="ECO:0000256" key="3">
    <source>
        <dbReference type="SAM" id="SignalP"/>
    </source>
</evidence>
<keyword evidence="2" id="KW-0472">Membrane</keyword>
<dbReference type="PANTHER" id="PTHR30069">
    <property type="entry name" value="TONB-DEPENDENT OUTER MEMBRANE RECEPTOR"/>
    <property type="match status" value="1"/>
</dbReference>
<feature type="domain" description="TonB-dependent receptor plug" evidence="4">
    <location>
        <begin position="119"/>
        <end position="226"/>
    </location>
</feature>
<dbReference type="InterPro" id="IPR008969">
    <property type="entry name" value="CarboxyPept-like_regulatory"/>
</dbReference>
<dbReference type="SUPFAM" id="SSF56935">
    <property type="entry name" value="Porins"/>
    <property type="match status" value="1"/>
</dbReference>
<comment type="similarity">
    <text evidence="2">Belongs to the TonB-dependent receptor family.</text>
</comment>
<keyword evidence="2" id="KW-0812">Transmembrane</keyword>
<dbReference type="InterPro" id="IPR012910">
    <property type="entry name" value="Plug_dom"/>
</dbReference>
<evidence type="ECO:0000259" key="4">
    <source>
        <dbReference type="Pfam" id="PF07715"/>
    </source>
</evidence>
<dbReference type="Gene3D" id="2.60.40.1120">
    <property type="entry name" value="Carboxypeptidase-like, regulatory domain"/>
    <property type="match status" value="1"/>
</dbReference>
<dbReference type="STRING" id="393003.SAMN05660461_1606"/>
<dbReference type="PANTHER" id="PTHR30069:SF29">
    <property type="entry name" value="HEMOGLOBIN AND HEMOGLOBIN-HAPTOGLOBIN-BINDING PROTEIN 1-RELATED"/>
    <property type="match status" value="1"/>
</dbReference>
<accession>A0A1T5NHT8</accession>
<dbReference type="InterPro" id="IPR023996">
    <property type="entry name" value="TonB-dep_OMP_SusC/RagA"/>
</dbReference>
<reference evidence="5 6" key="1">
    <citation type="submission" date="2017-02" db="EMBL/GenBank/DDBJ databases">
        <authorList>
            <person name="Peterson S.W."/>
        </authorList>
    </citation>
    <scope>NUCLEOTIDE SEQUENCE [LARGE SCALE GENOMIC DNA]</scope>
    <source>
        <strain evidence="5 6">DSM 18108</strain>
    </source>
</reference>
<dbReference type="Pfam" id="PF13715">
    <property type="entry name" value="CarbopepD_reg_2"/>
    <property type="match status" value="1"/>
</dbReference>
<sequence>MIAKHLLKCVIAFFAAFCLCIPAYAQQKPFKGKVISSTDKSPLPFISIVVKGTTAGAKTDEEGRFVLTMPAGSNTVVVSGIGFRQQELTLTQDFTTIALEPSVEKLNDVVVVGYGTTKKATLTGSVAAVKSAEIVRSPQPNISNSLVGRMPGLIAPNTSGEPGYDDARLLIRGVATTGNSAPLIVIDGVPNALGGFSRLNASDIESISILKDASAAIYGSQAANGVILVTTKKGEAGKTNFSFNLNQGFIKPTRLPEFVDAATYATIVNEIGYYNNPSQGQHQRYSDAEIELFRNGKDPVSYPNTDWEKEVMKPLAPQTSANLSFSGGSNKLSYYISGGYLNQDGLYRNSPLNYKQYNIRANFDINFSSRFKATVQMSGRQEEKTALAGFGASNVFEFLYRTYPTLPAYYPNGMMGAGVEMGKNPLAMAQLSGADKRPITTGSIIGKASYELAKGLSVDGMVSIDKRFEFDKQLAKNWIVYQYDKGTQTYDAVKGGPNNPSMSESQINYTLLNSFLRLSYDKHFGKHQLSAFAAIQQSKTTYETFGAGRQNYITTLLPELSQGGALPTDASNYGSSYIITRRSYFGRISYNYSEKYLLDVQLREDGSSIFAPGRQYGFFPSAMAAWRISEESWFNKNTINSLKLRASYGLLGNENIKPDDAPGYQYLQNLNLQTNVLSTLTNAGQPYGANIPTIVYAKLANPNITWETAKKANIGIDASLFNHFNVTLDVFSETRDNILAPRNLSIPGVSGISSSQIPDENIGKVTNKGIEASVMYETRFNDVKFNIGGNFSFIKNKVIFLDEAPGTLSYQKVEGHPINAGLYYRSIGIFKDQAQIDATPHAPGTRPGDLILEDYDGDKAITAADRVRVDQNNIPQIVYGITLGASWKSFDVNILLQGQGESAQYLLWESGEFGSFLKEWADNRWTPENTNASWPRPVSRPNSSNLGAYPSTFWNWNTSFLRLKNVEIGYNLPTALLSKASIKSARFYVNGFNLLTFTRVKQIDPEGTDGSGYFYPQQKVFNVGVNVNF</sequence>
<keyword evidence="1 3" id="KW-0732">Signal</keyword>
<gene>
    <name evidence="5" type="ORF">SAMN05660461_1606</name>
</gene>
<feature type="chain" id="PRO_5012482291" evidence="3">
    <location>
        <begin position="26"/>
        <end position="1029"/>
    </location>
</feature>
<dbReference type="InterPro" id="IPR037066">
    <property type="entry name" value="Plug_dom_sf"/>
</dbReference>
<protein>
    <submittedName>
        <fullName evidence="5">TonB-linked outer membrane protein, SusC/RagA family</fullName>
    </submittedName>
</protein>
<evidence type="ECO:0000313" key="5">
    <source>
        <dbReference type="EMBL" id="SKC99803.1"/>
    </source>
</evidence>
<dbReference type="PROSITE" id="PS52016">
    <property type="entry name" value="TONB_DEPENDENT_REC_3"/>
    <property type="match status" value="1"/>
</dbReference>
<dbReference type="GO" id="GO:0044718">
    <property type="term" value="P:siderophore transmembrane transport"/>
    <property type="evidence" value="ECO:0007669"/>
    <property type="project" value="TreeGrafter"/>
</dbReference>
<dbReference type="NCBIfam" id="TIGR04057">
    <property type="entry name" value="SusC_RagA_signa"/>
    <property type="match status" value="1"/>
</dbReference>
<evidence type="ECO:0000313" key="6">
    <source>
        <dbReference type="Proteomes" id="UP000190166"/>
    </source>
</evidence>
<dbReference type="Proteomes" id="UP000190166">
    <property type="component" value="Unassembled WGS sequence"/>
</dbReference>
<dbReference type="SUPFAM" id="SSF49464">
    <property type="entry name" value="Carboxypeptidase regulatory domain-like"/>
    <property type="match status" value="1"/>
</dbReference>
<dbReference type="EMBL" id="FUZZ01000001">
    <property type="protein sequence ID" value="SKC99803.1"/>
    <property type="molecule type" value="Genomic_DNA"/>
</dbReference>
<dbReference type="AlphaFoldDB" id="A0A1T5NHT8"/>
<name>A0A1T5NHT8_9BACT</name>
<dbReference type="NCBIfam" id="TIGR04056">
    <property type="entry name" value="OMP_RagA_SusC"/>
    <property type="match status" value="1"/>
</dbReference>
<dbReference type="RefSeq" id="WP_079468859.1">
    <property type="nucleotide sequence ID" value="NZ_FUZZ01000001.1"/>
</dbReference>
<keyword evidence="6" id="KW-1185">Reference proteome</keyword>
<dbReference type="Pfam" id="PF07715">
    <property type="entry name" value="Plug"/>
    <property type="match status" value="1"/>
</dbReference>
<evidence type="ECO:0000256" key="1">
    <source>
        <dbReference type="ARBA" id="ARBA00022729"/>
    </source>
</evidence>
<dbReference type="FunFam" id="2.170.130.10:FF:000003">
    <property type="entry name" value="SusC/RagA family TonB-linked outer membrane protein"/>
    <property type="match status" value="1"/>
</dbReference>
<organism evidence="5 6">
    <name type="scientific">Chitinophaga ginsengisegetis</name>
    <dbReference type="NCBI Taxonomy" id="393003"/>
    <lineage>
        <taxon>Bacteria</taxon>
        <taxon>Pseudomonadati</taxon>
        <taxon>Bacteroidota</taxon>
        <taxon>Chitinophagia</taxon>
        <taxon>Chitinophagales</taxon>
        <taxon>Chitinophagaceae</taxon>
        <taxon>Chitinophaga</taxon>
    </lineage>
</organism>
<feature type="signal peptide" evidence="3">
    <location>
        <begin position="1"/>
        <end position="25"/>
    </location>
</feature>
<evidence type="ECO:0000256" key="2">
    <source>
        <dbReference type="PROSITE-ProRule" id="PRU01360"/>
    </source>
</evidence>
<keyword evidence="2" id="KW-0813">Transport</keyword>